<dbReference type="AlphaFoldDB" id="A0AAE1UHH1"/>
<reference evidence="2" key="1">
    <citation type="submission" date="2023-11" db="EMBL/GenBank/DDBJ databases">
        <title>Genome assemblies of two species of porcelain crab, Petrolisthes cinctipes and Petrolisthes manimaculis (Anomura: Porcellanidae).</title>
        <authorList>
            <person name="Angst P."/>
        </authorList>
    </citation>
    <scope>NUCLEOTIDE SEQUENCE</scope>
    <source>
        <strain evidence="2">PB745_02</strain>
        <tissue evidence="2">Gill</tissue>
    </source>
</reference>
<evidence type="ECO:0000256" key="1">
    <source>
        <dbReference type="SAM" id="MobiDB-lite"/>
    </source>
</evidence>
<comment type="caution">
    <text evidence="2">The sequence shown here is derived from an EMBL/GenBank/DDBJ whole genome shotgun (WGS) entry which is preliminary data.</text>
</comment>
<protein>
    <submittedName>
        <fullName evidence="2">Uncharacterized protein</fullName>
    </submittedName>
</protein>
<evidence type="ECO:0000313" key="2">
    <source>
        <dbReference type="EMBL" id="KAK4324873.1"/>
    </source>
</evidence>
<proteinExistence type="predicted"/>
<dbReference type="EMBL" id="JAWZYT010000317">
    <property type="protein sequence ID" value="KAK4324873.1"/>
    <property type="molecule type" value="Genomic_DNA"/>
</dbReference>
<organism evidence="2 3">
    <name type="scientific">Petrolisthes manimaculis</name>
    <dbReference type="NCBI Taxonomy" id="1843537"/>
    <lineage>
        <taxon>Eukaryota</taxon>
        <taxon>Metazoa</taxon>
        <taxon>Ecdysozoa</taxon>
        <taxon>Arthropoda</taxon>
        <taxon>Crustacea</taxon>
        <taxon>Multicrustacea</taxon>
        <taxon>Malacostraca</taxon>
        <taxon>Eumalacostraca</taxon>
        <taxon>Eucarida</taxon>
        <taxon>Decapoda</taxon>
        <taxon>Pleocyemata</taxon>
        <taxon>Anomura</taxon>
        <taxon>Galatheoidea</taxon>
        <taxon>Porcellanidae</taxon>
        <taxon>Petrolisthes</taxon>
    </lineage>
</organism>
<feature type="region of interest" description="Disordered" evidence="1">
    <location>
        <begin position="60"/>
        <end position="87"/>
    </location>
</feature>
<evidence type="ECO:0000313" key="3">
    <source>
        <dbReference type="Proteomes" id="UP001292094"/>
    </source>
</evidence>
<dbReference type="Proteomes" id="UP001292094">
    <property type="component" value="Unassembled WGS sequence"/>
</dbReference>
<keyword evidence="3" id="KW-1185">Reference proteome</keyword>
<gene>
    <name evidence="2" type="ORF">Pmani_004523</name>
</gene>
<sequence length="149" mass="16265">MENQAPTQSSLPLRSIENVNSSFALPSIANVVVAELTFVDECSFDGETVVQEELATARVDGPSVHVPASSTPKKASGKKRKANDNDEIDHSLNAIDKYFKKKSTVGQFAISMGQMVETTANQLPLPKQIIMMEKILAVIKEVMEVSEEK</sequence>
<accession>A0AAE1UHH1</accession>
<name>A0AAE1UHH1_9EUCA</name>